<gene>
    <name evidence="1" type="ORF">BDY19DRAFT_909561</name>
</gene>
<dbReference type="EMBL" id="MU274938">
    <property type="protein sequence ID" value="KAI0084816.1"/>
    <property type="molecule type" value="Genomic_DNA"/>
</dbReference>
<protein>
    <submittedName>
        <fullName evidence="1">RlpA-like double-psi beta-barrel-protein domain-containing protein-containing protein</fullName>
    </submittedName>
</protein>
<accession>A0ACB8TRZ4</accession>
<evidence type="ECO:0000313" key="2">
    <source>
        <dbReference type="Proteomes" id="UP001055072"/>
    </source>
</evidence>
<evidence type="ECO:0000313" key="1">
    <source>
        <dbReference type="EMBL" id="KAI0084816.1"/>
    </source>
</evidence>
<organism evidence="1 2">
    <name type="scientific">Irpex rosettiformis</name>
    <dbReference type="NCBI Taxonomy" id="378272"/>
    <lineage>
        <taxon>Eukaryota</taxon>
        <taxon>Fungi</taxon>
        <taxon>Dikarya</taxon>
        <taxon>Basidiomycota</taxon>
        <taxon>Agaricomycotina</taxon>
        <taxon>Agaricomycetes</taxon>
        <taxon>Polyporales</taxon>
        <taxon>Irpicaceae</taxon>
        <taxon>Irpex</taxon>
    </lineage>
</organism>
<keyword evidence="2" id="KW-1185">Reference proteome</keyword>
<dbReference type="Proteomes" id="UP001055072">
    <property type="component" value="Unassembled WGS sequence"/>
</dbReference>
<proteinExistence type="predicted"/>
<comment type="caution">
    <text evidence="1">The sequence shown here is derived from an EMBL/GenBank/DDBJ whole genome shotgun (WGS) entry which is preliminary data.</text>
</comment>
<name>A0ACB8TRZ4_9APHY</name>
<reference evidence="1" key="1">
    <citation type="journal article" date="2021" name="Environ. Microbiol.">
        <title>Gene family expansions and transcriptome signatures uncover fungal adaptations to wood decay.</title>
        <authorList>
            <person name="Hage H."/>
            <person name="Miyauchi S."/>
            <person name="Viragh M."/>
            <person name="Drula E."/>
            <person name="Min B."/>
            <person name="Chaduli D."/>
            <person name="Navarro D."/>
            <person name="Favel A."/>
            <person name="Norest M."/>
            <person name="Lesage-Meessen L."/>
            <person name="Balint B."/>
            <person name="Merenyi Z."/>
            <person name="de Eugenio L."/>
            <person name="Morin E."/>
            <person name="Martinez A.T."/>
            <person name="Baldrian P."/>
            <person name="Stursova M."/>
            <person name="Martinez M.J."/>
            <person name="Novotny C."/>
            <person name="Magnuson J.K."/>
            <person name="Spatafora J.W."/>
            <person name="Maurice S."/>
            <person name="Pangilinan J."/>
            <person name="Andreopoulos W."/>
            <person name="LaButti K."/>
            <person name="Hundley H."/>
            <person name="Na H."/>
            <person name="Kuo A."/>
            <person name="Barry K."/>
            <person name="Lipzen A."/>
            <person name="Henrissat B."/>
            <person name="Riley R."/>
            <person name="Ahrendt S."/>
            <person name="Nagy L.G."/>
            <person name="Grigoriev I.V."/>
            <person name="Martin F."/>
            <person name="Rosso M.N."/>
        </authorList>
    </citation>
    <scope>NUCLEOTIDE SEQUENCE</scope>
    <source>
        <strain evidence="1">CBS 384.51</strain>
    </source>
</reference>
<sequence>MARFAVAFLALSALVGVSVASPIEKRSSRGTWFNTGLGACGWTNVDSDKVIALAADIYDGGAHCGKSITITNDKTGATATGTVADECPGCGGRDLDLTPSLFQELGNLDEGVLSISWKYN</sequence>